<evidence type="ECO:0000256" key="5">
    <source>
        <dbReference type="SAM" id="Phobius"/>
    </source>
</evidence>
<comment type="caution">
    <text evidence="7">The sequence shown here is derived from an EMBL/GenBank/DDBJ whole genome shotgun (WGS) entry which is preliminary data.</text>
</comment>
<feature type="domain" description="HIG1" evidence="6">
    <location>
        <begin position="90"/>
        <end position="181"/>
    </location>
</feature>
<feature type="transmembrane region" description="Helical" evidence="5">
    <location>
        <begin position="118"/>
        <end position="137"/>
    </location>
</feature>
<protein>
    <recommendedName>
        <fullName evidence="6">HIG1 domain-containing protein</fullName>
    </recommendedName>
</protein>
<dbReference type="Proteomes" id="UP001050691">
    <property type="component" value="Unassembled WGS sequence"/>
</dbReference>
<dbReference type="InterPro" id="IPR040153">
    <property type="entry name" value="Rcf2"/>
</dbReference>
<dbReference type="PANTHER" id="PTHR28018">
    <property type="entry name" value="RESPIRATORY SUPERCOMPLEX FACTOR 2, MITOCHONDRIAL"/>
    <property type="match status" value="1"/>
</dbReference>
<keyword evidence="2 5" id="KW-0812">Transmembrane</keyword>
<gene>
    <name evidence="7" type="ORF">Clacol_001421</name>
</gene>
<accession>A0AAV5A3R6</accession>
<keyword evidence="8" id="KW-1185">Reference proteome</keyword>
<evidence type="ECO:0000259" key="6">
    <source>
        <dbReference type="PROSITE" id="PS51503"/>
    </source>
</evidence>
<dbReference type="Pfam" id="PF04588">
    <property type="entry name" value="HIG_1_N"/>
    <property type="match status" value="1"/>
</dbReference>
<name>A0AAV5A3R6_9AGAM</name>
<reference evidence="7" key="1">
    <citation type="submission" date="2021-10" db="EMBL/GenBank/DDBJ databases">
        <title>De novo Genome Assembly of Clathrus columnatus (Basidiomycota, Fungi) Using Illumina and Nanopore Sequence Data.</title>
        <authorList>
            <person name="Ogiso-Tanaka E."/>
            <person name="Itagaki H."/>
            <person name="Hosoya T."/>
            <person name="Hosaka K."/>
        </authorList>
    </citation>
    <scope>NUCLEOTIDE SEQUENCE</scope>
    <source>
        <strain evidence="7">MO-923</strain>
    </source>
</reference>
<dbReference type="PROSITE" id="PS51503">
    <property type="entry name" value="HIG1"/>
    <property type="match status" value="1"/>
</dbReference>
<organism evidence="7 8">
    <name type="scientific">Clathrus columnatus</name>
    <dbReference type="NCBI Taxonomy" id="1419009"/>
    <lineage>
        <taxon>Eukaryota</taxon>
        <taxon>Fungi</taxon>
        <taxon>Dikarya</taxon>
        <taxon>Basidiomycota</taxon>
        <taxon>Agaricomycotina</taxon>
        <taxon>Agaricomycetes</taxon>
        <taxon>Phallomycetidae</taxon>
        <taxon>Phallales</taxon>
        <taxon>Clathraceae</taxon>
        <taxon>Clathrus</taxon>
    </lineage>
</organism>
<dbReference type="GO" id="GO:0005739">
    <property type="term" value="C:mitochondrion"/>
    <property type="evidence" value="ECO:0007669"/>
    <property type="project" value="UniProtKB-SubCell"/>
</dbReference>
<sequence length="204" mass="22582">MKILTEEEIKGQQHATLVGGAKGFFGGLGVALPASYIAHKRWPYYRTLPPSIKALGVVSIVVPSFVICAEQASHAFERSQWKGIGKQELDMIKTAEELRWESLTTTDKIKDWSGRHKWGIILGSWATSMAGSFGIIMRDPHQTFSQKIVQARMWAQGLTLGVVIASAVLSSQSRKNVDIYHPQARPDHSWAIAVAAEKNNNDNQ</sequence>
<keyword evidence="3 5" id="KW-1133">Transmembrane helix</keyword>
<proteinExistence type="predicted"/>
<evidence type="ECO:0000256" key="1">
    <source>
        <dbReference type="ARBA" id="ARBA00004173"/>
    </source>
</evidence>
<dbReference type="PANTHER" id="PTHR28018:SF3">
    <property type="entry name" value="RESPIRATORY SUPERCOMPLEX FACTOR 2, MITOCHONDRIAL"/>
    <property type="match status" value="1"/>
</dbReference>
<keyword evidence="4 5" id="KW-0472">Membrane</keyword>
<feature type="transmembrane region" description="Helical" evidence="5">
    <location>
        <begin position="149"/>
        <end position="169"/>
    </location>
</feature>
<dbReference type="InterPro" id="IPR007667">
    <property type="entry name" value="Hypoxia_induced_domain"/>
</dbReference>
<evidence type="ECO:0000256" key="3">
    <source>
        <dbReference type="ARBA" id="ARBA00022989"/>
    </source>
</evidence>
<comment type="subcellular location">
    <subcellularLocation>
        <location evidence="1">Mitochondrion</location>
    </subcellularLocation>
</comment>
<evidence type="ECO:0000256" key="4">
    <source>
        <dbReference type="ARBA" id="ARBA00023136"/>
    </source>
</evidence>
<dbReference type="GO" id="GO:0033617">
    <property type="term" value="P:mitochondrial respiratory chain complex IV assembly"/>
    <property type="evidence" value="ECO:0007669"/>
    <property type="project" value="TreeGrafter"/>
</dbReference>
<evidence type="ECO:0000313" key="8">
    <source>
        <dbReference type="Proteomes" id="UP001050691"/>
    </source>
</evidence>
<evidence type="ECO:0000256" key="2">
    <source>
        <dbReference type="ARBA" id="ARBA00022692"/>
    </source>
</evidence>
<dbReference type="AlphaFoldDB" id="A0AAV5A3R6"/>
<dbReference type="EMBL" id="BPWL01000002">
    <property type="protein sequence ID" value="GJJ07221.1"/>
    <property type="molecule type" value="Genomic_DNA"/>
</dbReference>
<evidence type="ECO:0000313" key="7">
    <source>
        <dbReference type="EMBL" id="GJJ07221.1"/>
    </source>
</evidence>